<sequence>MVITPAYLYARADARGPGHPFSWILKRVRLSTLPRGTAAVSCPRF</sequence>
<name>A0A0E9VIJ5_ANGAN</name>
<organism evidence="1">
    <name type="scientific">Anguilla anguilla</name>
    <name type="common">European freshwater eel</name>
    <name type="synonym">Muraena anguilla</name>
    <dbReference type="NCBI Taxonomy" id="7936"/>
    <lineage>
        <taxon>Eukaryota</taxon>
        <taxon>Metazoa</taxon>
        <taxon>Chordata</taxon>
        <taxon>Craniata</taxon>
        <taxon>Vertebrata</taxon>
        <taxon>Euteleostomi</taxon>
        <taxon>Actinopterygii</taxon>
        <taxon>Neopterygii</taxon>
        <taxon>Teleostei</taxon>
        <taxon>Anguilliformes</taxon>
        <taxon>Anguillidae</taxon>
        <taxon>Anguilla</taxon>
    </lineage>
</organism>
<proteinExistence type="predicted"/>
<dbReference type="EMBL" id="GBXM01030766">
    <property type="protein sequence ID" value="JAH77811.1"/>
    <property type="molecule type" value="Transcribed_RNA"/>
</dbReference>
<reference evidence="1" key="1">
    <citation type="submission" date="2014-11" db="EMBL/GenBank/DDBJ databases">
        <authorList>
            <person name="Amaro Gonzalez C."/>
        </authorList>
    </citation>
    <scope>NUCLEOTIDE SEQUENCE</scope>
</reference>
<reference evidence="1" key="2">
    <citation type="journal article" date="2015" name="Fish Shellfish Immunol.">
        <title>Early steps in the European eel (Anguilla anguilla)-Vibrio vulnificus interaction in the gills: Role of the RtxA13 toxin.</title>
        <authorList>
            <person name="Callol A."/>
            <person name="Pajuelo D."/>
            <person name="Ebbesson L."/>
            <person name="Teles M."/>
            <person name="MacKenzie S."/>
            <person name="Amaro C."/>
        </authorList>
    </citation>
    <scope>NUCLEOTIDE SEQUENCE</scope>
</reference>
<dbReference type="AlphaFoldDB" id="A0A0E9VIJ5"/>
<evidence type="ECO:0000313" key="1">
    <source>
        <dbReference type="EMBL" id="JAH77811.1"/>
    </source>
</evidence>
<protein>
    <submittedName>
        <fullName evidence="1">Uncharacterized protein</fullName>
    </submittedName>
</protein>
<accession>A0A0E9VIJ5</accession>